<dbReference type="Pfam" id="PF19804">
    <property type="entry name" value="DUF6287"/>
    <property type="match status" value="1"/>
</dbReference>
<dbReference type="PATRIC" id="fig|1114972.6.peg.203"/>
<feature type="region of interest" description="Disordered" evidence="1">
    <location>
        <begin position="175"/>
        <end position="226"/>
    </location>
</feature>
<evidence type="ECO:0000256" key="1">
    <source>
        <dbReference type="SAM" id="MobiDB-lite"/>
    </source>
</evidence>
<dbReference type="AlphaFoldDB" id="A0A0R1RSI3"/>
<dbReference type="PROSITE" id="PS51257">
    <property type="entry name" value="PROKAR_LIPOPROTEIN"/>
    <property type="match status" value="1"/>
</dbReference>
<dbReference type="OrthoDB" id="2327946at2"/>
<dbReference type="InterPro" id="IPR046254">
    <property type="entry name" value="DUF6287"/>
</dbReference>
<proteinExistence type="predicted"/>
<evidence type="ECO:0000259" key="2">
    <source>
        <dbReference type="Pfam" id="PF19804"/>
    </source>
</evidence>
<gene>
    <name evidence="3" type="ORF">FD35_GL000202</name>
</gene>
<dbReference type="RefSeq" id="WP_152323442.1">
    <property type="nucleotide sequence ID" value="NZ_AUAW01000001.1"/>
</dbReference>
<feature type="compositionally biased region" description="Low complexity" evidence="1">
    <location>
        <begin position="175"/>
        <end position="211"/>
    </location>
</feature>
<dbReference type="Proteomes" id="UP000051999">
    <property type="component" value="Unassembled WGS sequence"/>
</dbReference>
<feature type="domain" description="DUF6287" evidence="2">
    <location>
        <begin position="230"/>
        <end position="250"/>
    </location>
</feature>
<name>A0A0R1RSI3_9LACO</name>
<accession>A0A0R1RSI3</accession>
<reference evidence="3 4" key="1">
    <citation type="journal article" date="2015" name="Genome Announc.">
        <title>Expanding the biotechnology potential of lactobacilli through comparative genomics of 213 strains and associated genera.</title>
        <authorList>
            <person name="Sun Z."/>
            <person name="Harris H.M."/>
            <person name="McCann A."/>
            <person name="Guo C."/>
            <person name="Argimon S."/>
            <person name="Zhang W."/>
            <person name="Yang X."/>
            <person name="Jeffery I.B."/>
            <person name="Cooney J.C."/>
            <person name="Kagawa T.F."/>
            <person name="Liu W."/>
            <person name="Song Y."/>
            <person name="Salvetti E."/>
            <person name="Wrobel A."/>
            <person name="Rasinkangas P."/>
            <person name="Parkhill J."/>
            <person name="Rea M.C."/>
            <person name="O'Sullivan O."/>
            <person name="Ritari J."/>
            <person name="Douillard F.P."/>
            <person name="Paul Ross R."/>
            <person name="Yang R."/>
            <person name="Briner A.E."/>
            <person name="Felis G.E."/>
            <person name="de Vos W.M."/>
            <person name="Barrangou R."/>
            <person name="Klaenhammer T.R."/>
            <person name="Caufield P.W."/>
            <person name="Cui Y."/>
            <person name="Zhang H."/>
            <person name="O'Toole P.W."/>
        </authorList>
    </citation>
    <scope>NUCLEOTIDE SEQUENCE [LARGE SCALE GENOMIC DNA]</scope>
    <source>
        <strain evidence="3 4">DSM 15814</strain>
    </source>
</reference>
<evidence type="ECO:0000313" key="3">
    <source>
        <dbReference type="EMBL" id="KRL57194.1"/>
    </source>
</evidence>
<dbReference type="EMBL" id="AZFF01000001">
    <property type="protein sequence ID" value="KRL57194.1"/>
    <property type="molecule type" value="Genomic_DNA"/>
</dbReference>
<dbReference type="STRING" id="1114972.FD35_GL000202"/>
<evidence type="ECO:0000313" key="4">
    <source>
        <dbReference type="Proteomes" id="UP000051999"/>
    </source>
</evidence>
<keyword evidence="4" id="KW-1185">Reference proteome</keyword>
<protein>
    <recommendedName>
        <fullName evidence="2">DUF6287 domain-containing protein</fullName>
    </recommendedName>
</protein>
<sequence>MMKSRRTLRILVGLVFIGGFLLAGCQKIKPKVTQPDLTGTYYYDVSNQFSVGQNDGQNDLIHVFYIRRTDMTNKKYDVEEKGSHSFSEGKMTVDGNIMNMHLSKSSKNLDGNFAGARNADIKKVRALNFTFKNGLLIINRQIFMYNDKSDNGRKLGKVFSGYDWDDVFQESSATRKSSSTQFSSSSNKMSSNSNSSAVSSSISSSTAQASSEHPNPNKVASGSDVKSSVSSMDINSIQNGDYSTLKGNWEEVAVSGSGLHGGQGLQWSKDPTDLSSNMKIENGGISDGDILLNGNQIYEGGAPNYADYAAENGTLTASTDNDDNPTNYAVKFYPKGVPIDMPFNNGVADDTSTNRVIFWNSSNNYSELFKQQ</sequence>
<organism evidence="3 4">
    <name type="scientific">Furfurilactobacillus rossiae DSM 15814</name>
    <dbReference type="NCBI Taxonomy" id="1114972"/>
    <lineage>
        <taxon>Bacteria</taxon>
        <taxon>Bacillati</taxon>
        <taxon>Bacillota</taxon>
        <taxon>Bacilli</taxon>
        <taxon>Lactobacillales</taxon>
        <taxon>Lactobacillaceae</taxon>
        <taxon>Furfurilactobacillus</taxon>
    </lineage>
</organism>
<comment type="caution">
    <text evidence="3">The sequence shown here is derived from an EMBL/GenBank/DDBJ whole genome shotgun (WGS) entry which is preliminary data.</text>
</comment>